<evidence type="ECO:0008006" key="10">
    <source>
        <dbReference type="Google" id="ProtNLM"/>
    </source>
</evidence>
<keyword evidence="9" id="KW-1185">Reference proteome</keyword>
<evidence type="ECO:0000256" key="6">
    <source>
        <dbReference type="SAM" id="Coils"/>
    </source>
</evidence>
<keyword evidence="4" id="KW-0804">Transcription</keyword>
<keyword evidence="5" id="KW-0539">Nucleus</keyword>
<reference evidence="8" key="2">
    <citation type="submission" date="2022-06" db="UniProtKB">
        <authorList>
            <consortium name="EnsemblMetazoa"/>
        </authorList>
    </citation>
    <scope>IDENTIFICATION</scope>
    <source>
        <strain evidence="8">DF5081</strain>
    </source>
</reference>
<evidence type="ECO:0000256" key="5">
    <source>
        <dbReference type="ARBA" id="ARBA00023242"/>
    </source>
</evidence>
<dbReference type="GO" id="GO:0016581">
    <property type="term" value="C:NuRD complex"/>
    <property type="evidence" value="ECO:0007669"/>
    <property type="project" value="TreeGrafter"/>
</dbReference>
<dbReference type="Proteomes" id="UP000005237">
    <property type="component" value="Unassembled WGS sequence"/>
</dbReference>
<feature type="region of interest" description="Disordered" evidence="7">
    <location>
        <begin position="1"/>
        <end position="127"/>
    </location>
</feature>
<keyword evidence="2" id="KW-0805">Transcription regulation</keyword>
<organism evidence="8 9">
    <name type="scientific">Caenorhabditis japonica</name>
    <dbReference type="NCBI Taxonomy" id="281687"/>
    <lineage>
        <taxon>Eukaryota</taxon>
        <taxon>Metazoa</taxon>
        <taxon>Ecdysozoa</taxon>
        <taxon>Nematoda</taxon>
        <taxon>Chromadorea</taxon>
        <taxon>Rhabditida</taxon>
        <taxon>Rhabditina</taxon>
        <taxon>Rhabditomorpha</taxon>
        <taxon>Rhabditoidea</taxon>
        <taxon>Rhabditidae</taxon>
        <taxon>Peloderinae</taxon>
        <taxon>Caenorhabditis</taxon>
    </lineage>
</organism>
<evidence type="ECO:0000313" key="9">
    <source>
        <dbReference type="Proteomes" id="UP000005237"/>
    </source>
</evidence>
<feature type="compositionally biased region" description="Low complexity" evidence="7">
    <location>
        <begin position="528"/>
        <end position="543"/>
    </location>
</feature>
<keyword evidence="3 6" id="KW-0175">Coiled coil</keyword>
<accession>A0A8R1DY99</accession>
<feature type="compositionally biased region" description="Polar residues" evidence="7">
    <location>
        <begin position="518"/>
        <end position="527"/>
    </location>
</feature>
<name>A0A8R1DY99_CAEJA</name>
<evidence type="ECO:0000256" key="3">
    <source>
        <dbReference type="ARBA" id="ARBA00023054"/>
    </source>
</evidence>
<feature type="coiled-coil region" evidence="6">
    <location>
        <begin position="183"/>
        <end position="213"/>
    </location>
</feature>
<feature type="region of interest" description="Disordered" evidence="7">
    <location>
        <begin position="512"/>
        <end position="584"/>
    </location>
</feature>
<evidence type="ECO:0000256" key="4">
    <source>
        <dbReference type="ARBA" id="ARBA00023163"/>
    </source>
</evidence>
<feature type="region of interest" description="Disordered" evidence="7">
    <location>
        <begin position="665"/>
        <end position="692"/>
    </location>
</feature>
<feature type="compositionally biased region" description="Low complexity" evidence="7">
    <location>
        <begin position="679"/>
        <end position="692"/>
    </location>
</feature>
<feature type="compositionally biased region" description="Basic and acidic residues" evidence="7">
    <location>
        <begin position="83"/>
        <end position="93"/>
    </location>
</feature>
<dbReference type="PANTHER" id="PTHR13455:SF7">
    <property type="entry name" value="SIMJANG, ISOFORM E"/>
    <property type="match status" value="1"/>
</dbReference>
<evidence type="ECO:0000256" key="7">
    <source>
        <dbReference type="SAM" id="MobiDB-lite"/>
    </source>
</evidence>
<evidence type="ECO:0000313" key="8">
    <source>
        <dbReference type="EnsemblMetazoa" id="CJA13764.1"/>
    </source>
</evidence>
<feature type="compositionally biased region" description="Low complexity" evidence="7">
    <location>
        <begin position="550"/>
        <end position="584"/>
    </location>
</feature>
<dbReference type="AlphaFoldDB" id="A0A8R1DY99"/>
<proteinExistence type="predicted"/>
<dbReference type="GO" id="GO:0000122">
    <property type="term" value="P:negative regulation of transcription by RNA polymerase II"/>
    <property type="evidence" value="ECO:0007669"/>
    <property type="project" value="InterPro"/>
</dbReference>
<sequence>MAQVQQVSTLNGSIPEKNGNGLSSSSMEESSGLTHIQNGAVLLHGTPTKDLNGASTSLETVDDLQLSPGDLRRRSTRASALKAQEKIKLKDDIVQGPQQRSGEEETEEVADEVSEEGKPKSKKRKLENGGEFDQTCFRFGLRANEDGEVYAMTDESENSSIHDSEMEIVRYHYEKMKNREPDEEQLRERLKMRKEAENALREEEAKLLVLRKMKDSQNRAITKSPFFQLAAETKAADLAEAAAAAANAYKPVMANPSKGAANNGKSSTAAAAAAVSSNKQVLAGLANLTIQQQLDLLQKLSGQSAAAKQAYLLAKKNPAQTTQLFAQLIAINNAQIAQQKQKETEVVDLVKHQPQTHATQSKVANQQTPAQRAQAARMAFRQQADKQLMTIPTHKVQPHDITFVPNPNASAFLALHGLDQVVQHVLKDKTNEKPYDGPPYECEECKTDCAPTWKAIGSSQDDLHLYCESCVRSAQKRKNRTDQTNLLKRAFQKISSQEKDFEKKIAEGQLEQFVDSKPASSTSVSQNTPTSSTATVSSTPLPTHRLSNIPSSSGTSTPTPHKSSTPQSSTPKASSSSSKKAMANNQQQLLAIQQIMANSMRNPAMMQQGFAQMMQMYQMAQVQAATQQSGMGNMANLFMQAAQAQVAQAAQAQINAQAAQARAQQQAAQEKAKREREQQQQQQAQQQAQQQQHMLMALLAQSKMSPQLMQSLSTMTPAQQKQFVESVKNAIKTPK</sequence>
<dbReference type="PANTHER" id="PTHR13455">
    <property type="entry name" value="TRANSCRIPTIONAL REPRESSOR P66-RELATED"/>
    <property type="match status" value="1"/>
</dbReference>
<feature type="compositionally biased region" description="Polar residues" evidence="7">
    <location>
        <begin position="1"/>
        <end position="12"/>
    </location>
</feature>
<feature type="compositionally biased region" description="Acidic residues" evidence="7">
    <location>
        <begin position="104"/>
        <end position="114"/>
    </location>
</feature>
<comment type="subcellular location">
    <subcellularLocation>
        <location evidence="1">Nucleus</location>
    </subcellularLocation>
</comment>
<dbReference type="InterPro" id="IPR040386">
    <property type="entry name" value="P66"/>
</dbReference>
<evidence type="ECO:0000256" key="2">
    <source>
        <dbReference type="ARBA" id="ARBA00023015"/>
    </source>
</evidence>
<protein>
    <recommendedName>
        <fullName evidence="10">Transcriptional repressor p66 coiled-coil MBD2-interaction domain-containing protein</fullName>
    </recommendedName>
</protein>
<reference evidence="9" key="1">
    <citation type="submission" date="2010-08" db="EMBL/GenBank/DDBJ databases">
        <authorList>
            <consortium name="Caenorhabditis japonica Sequencing Consortium"/>
            <person name="Wilson R.K."/>
        </authorList>
    </citation>
    <scope>NUCLEOTIDE SEQUENCE [LARGE SCALE GENOMIC DNA]</scope>
    <source>
        <strain evidence="9">DF5081</strain>
    </source>
</reference>
<dbReference type="EnsemblMetazoa" id="CJA13764.1">
    <property type="protein sequence ID" value="CJA13764.1"/>
    <property type="gene ID" value="WBGene00132968"/>
</dbReference>
<evidence type="ECO:0000256" key="1">
    <source>
        <dbReference type="ARBA" id="ARBA00004123"/>
    </source>
</evidence>